<feature type="transmembrane region" description="Helical" evidence="6">
    <location>
        <begin position="117"/>
        <end position="138"/>
    </location>
</feature>
<name>A0A250XGN2_9CHLO</name>
<accession>A0A250XGN2</accession>
<feature type="transmembrane region" description="Helical" evidence="6">
    <location>
        <begin position="44"/>
        <end position="65"/>
    </location>
</feature>
<feature type="transmembrane region" description="Helical" evidence="6">
    <location>
        <begin position="280"/>
        <end position="301"/>
    </location>
</feature>
<dbReference type="GO" id="GO:0022857">
    <property type="term" value="F:transmembrane transporter activity"/>
    <property type="evidence" value="ECO:0007669"/>
    <property type="project" value="UniProtKB-UniRule"/>
</dbReference>
<keyword evidence="3 6" id="KW-0812">Transmembrane</keyword>
<dbReference type="Pfam" id="PF04515">
    <property type="entry name" value="Choline_transpo"/>
    <property type="match status" value="1"/>
</dbReference>
<comment type="subcellular location">
    <subcellularLocation>
        <location evidence="6">Cell membrane</location>
        <topology evidence="6">Multi-pass membrane protein</topology>
    </subcellularLocation>
    <subcellularLocation>
        <location evidence="1">Membrane</location>
        <topology evidence="1">Multi-pass membrane protein</topology>
    </subcellularLocation>
</comment>
<organism evidence="7 8">
    <name type="scientific">Chlamydomonas eustigma</name>
    <dbReference type="NCBI Taxonomy" id="1157962"/>
    <lineage>
        <taxon>Eukaryota</taxon>
        <taxon>Viridiplantae</taxon>
        <taxon>Chlorophyta</taxon>
        <taxon>core chlorophytes</taxon>
        <taxon>Chlorophyceae</taxon>
        <taxon>CS clade</taxon>
        <taxon>Chlamydomonadales</taxon>
        <taxon>Chlamydomonadaceae</taxon>
        <taxon>Chlamydomonas</taxon>
    </lineage>
</organism>
<reference evidence="7 8" key="1">
    <citation type="submission" date="2017-08" db="EMBL/GenBank/DDBJ databases">
        <title>Acidophilic green algal genome provides insights into adaptation to an acidic environment.</title>
        <authorList>
            <person name="Hirooka S."/>
            <person name="Hirose Y."/>
            <person name="Kanesaki Y."/>
            <person name="Higuchi S."/>
            <person name="Fujiwara T."/>
            <person name="Onuma R."/>
            <person name="Era A."/>
            <person name="Ohbayashi R."/>
            <person name="Uzuka A."/>
            <person name="Nozaki H."/>
            <person name="Yoshikawa H."/>
            <person name="Miyagishima S.Y."/>
        </authorList>
    </citation>
    <scope>NUCLEOTIDE SEQUENCE [LARGE SCALE GENOMIC DNA]</scope>
    <source>
        <strain evidence="7 8">NIES-2499</strain>
    </source>
</reference>
<keyword evidence="4 6" id="KW-1133">Transmembrane helix</keyword>
<dbReference type="AlphaFoldDB" id="A0A250XGN2"/>
<feature type="transmembrane region" description="Helical" evidence="6">
    <location>
        <begin position="377"/>
        <end position="398"/>
    </location>
</feature>
<feature type="transmembrane region" description="Helical" evidence="6">
    <location>
        <begin position="145"/>
        <end position="164"/>
    </location>
</feature>
<dbReference type="PANTHER" id="PTHR12385">
    <property type="entry name" value="CHOLINE TRANSPORTER-LIKE (SLC FAMILY 44)"/>
    <property type="match status" value="1"/>
</dbReference>
<evidence type="ECO:0000256" key="6">
    <source>
        <dbReference type="RuleBase" id="RU368066"/>
    </source>
</evidence>
<dbReference type="EMBL" id="BEGY01000076">
    <property type="protein sequence ID" value="GAX82186.1"/>
    <property type="molecule type" value="Genomic_DNA"/>
</dbReference>
<sequence length="553" mass="60020">MAAYIDAQNTYQYDEEQPVLENATYGPLGPSLYEYKNRPRRDTWAAVTYLAFMFLGFVGAIVSFAKTDGNMFAGKYSTAFYQNSTSCSLSQWTASNADVNKSAELSESNIITLSWTILWLSVSFVVATGLSVLLLHLFRKYPVKMIYISVLAGICISIAFAIFAFTTGAWALAIVQLFSAVTLLAAFFFMRSELALCGQLFGVAGRGLQACPGTIISSIGVKVAGIFLLTFYVMAIICAAFVGAPEPYSLVEHVIITGGTGSDVGVCYSKYGYPVNCCEFLASGWAIGYCIFAALVLLWTVQVLLTVKQYIIADTLSQWYFAGAVEQNSLAETQPSSLRALHHAMTSSFGSICFAALILAVIELLRSALRLSNRNASGIAAAICCIIKCFADCILNLVEQFTVFATIAVAISGKGFIPAAMELFAILERNFLQTTTLWWIPGFCLKMLSLLLSLAWASVVYAISLASERSGGDMTMALISFGAMLFVLHFVSSILLDGVNTIYICYAFDRDRKVISHSEIHQVYEAVPSLKGSLIQQPDGQVAYAVPVTHSTA</sequence>
<proteinExistence type="inferred from homology"/>
<feature type="transmembrane region" description="Helical" evidence="6">
    <location>
        <begin position="437"/>
        <end position="463"/>
    </location>
</feature>
<dbReference type="InterPro" id="IPR007603">
    <property type="entry name" value="Choline_transptr-like"/>
</dbReference>
<evidence type="ECO:0000256" key="1">
    <source>
        <dbReference type="ARBA" id="ARBA00004141"/>
    </source>
</evidence>
<feature type="transmembrane region" description="Helical" evidence="6">
    <location>
        <begin position="483"/>
        <end position="508"/>
    </location>
</feature>
<comment type="function">
    <text evidence="6">Choline transporter.</text>
</comment>
<evidence type="ECO:0000313" key="7">
    <source>
        <dbReference type="EMBL" id="GAX82186.1"/>
    </source>
</evidence>
<keyword evidence="8" id="KW-1185">Reference proteome</keyword>
<comment type="caution">
    <text evidence="7">The sequence shown here is derived from an EMBL/GenBank/DDBJ whole genome shotgun (WGS) entry which is preliminary data.</text>
</comment>
<dbReference type="OrthoDB" id="420519at2759"/>
<protein>
    <recommendedName>
        <fullName evidence="6">Choline transporter-like protein</fullName>
    </recommendedName>
</protein>
<evidence type="ECO:0000313" key="8">
    <source>
        <dbReference type="Proteomes" id="UP000232323"/>
    </source>
</evidence>
<comment type="similarity">
    <text evidence="2 6">Belongs to the CTL (choline transporter-like) family.</text>
</comment>
<dbReference type="GO" id="GO:0005886">
    <property type="term" value="C:plasma membrane"/>
    <property type="evidence" value="ECO:0007669"/>
    <property type="project" value="UniProtKB-SubCell"/>
</dbReference>
<evidence type="ECO:0000256" key="2">
    <source>
        <dbReference type="ARBA" id="ARBA00007168"/>
    </source>
</evidence>
<feature type="transmembrane region" description="Helical" evidence="6">
    <location>
        <begin position="344"/>
        <end position="365"/>
    </location>
</feature>
<evidence type="ECO:0000256" key="3">
    <source>
        <dbReference type="ARBA" id="ARBA00022692"/>
    </source>
</evidence>
<feature type="transmembrane region" description="Helical" evidence="6">
    <location>
        <begin position="223"/>
        <end position="244"/>
    </location>
</feature>
<feature type="transmembrane region" description="Helical" evidence="6">
    <location>
        <begin position="250"/>
        <end position="268"/>
    </location>
</feature>
<gene>
    <name evidence="7" type="ORF">CEUSTIGMA_g9614.t1</name>
</gene>
<evidence type="ECO:0000256" key="5">
    <source>
        <dbReference type="ARBA" id="ARBA00023136"/>
    </source>
</evidence>
<feature type="transmembrane region" description="Helical" evidence="6">
    <location>
        <begin position="170"/>
        <end position="190"/>
    </location>
</feature>
<feature type="transmembrane region" description="Helical" evidence="6">
    <location>
        <begin position="404"/>
        <end position="425"/>
    </location>
</feature>
<dbReference type="Proteomes" id="UP000232323">
    <property type="component" value="Unassembled WGS sequence"/>
</dbReference>
<dbReference type="PANTHER" id="PTHR12385:SF98">
    <property type="entry name" value="CHOLINE TRANSPORTER-LIKE PROTEIN"/>
    <property type="match status" value="1"/>
</dbReference>
<evidence type="ECO:0000256" key="4">
    <source>
        <dbReference type="ARBA" id="ARBA00022989"/>
    </source>
</evidence>
<keyword evidence="5 6" id="KW-0472">Membrane</keyword>